<reference evidence="2 3" key="1">
    <citation type="submission" date="2021-06" db="EMBL/GenBank/DDBJ databases">
        <authorList>
            <person name="Sun Q."/>
            <person name="Li D."/>
        </authorList>
    </citation>
    <scope>NUCLEOTIDE SEQUENCE [LARGE SCALE GENOMIC DNA]</scope>
    <source>
        <strain evidence="2 3">MSJ-5</strain>
    </source>
</reference>
<evidence type="ECO:0000313" key="2">
    <source>
        <dbReference type="EMBL" id="MBU5676865.1"/>
    </source>
</evidence>
<proteinExistence type="predicted"/>
<dbReference type="RefSeq" id="WP_216417159.1">
    <property type="nucleotide sequence ID" value="NZ_JAHLQK010000004.1"/>
</dbReference>
<keyword evidence="1" id="KW-1133">Transmembrane helix</keyword>
<comment type="caution">
    <text evidence="2">The sequence shown here is derived from an EMBL/GenBank/DDBJ whole genome shotgun (WGS) entry which is preliminary data.</text>
</comment>
<evidence type="ECO:0000256" key="1">
    <source>
        <dbReference type="SAM" id="Phobius"/>
    </source>
</evidence>
<keyword evidence="1" id="KW-0812">Transmembrane</keyword>
<organism evidence="2 3">
    <name type="scientific">Alkaliphilus flagellatus</name>
    <dbReference type="NCBI Taxonomy" id="2841507"/>
    <lineage>
        <taxon>Bacteria</taxon>
        <taxon>Bacillati</taxon>
        <taxon>Bacillota</taxon>
        <taxon>Clostridia</taxon>
        <taxon>Peptostreptococcales</taxon>
        <taxon>Natronincolaceae</taxon>
        <taxon>Alkaliphilus</taxon>
    </lineage>
</organism>
<accession>A0ABS6G301</accession>
<feature type="transmembrane region" description="Helical" evidence="1">
    <location>
        <begin position="7"/>
        <end position="26"/>
    </location>
</feature>
<keyword evidence="1" id="KW-0472">Membrane</keyword>
<dbReference type="Proteomes" id="UP000779508">
    <property type="component" value="Unassembled WGS sequence"/>
</dbReference>
<sequence>MTTKRTVIILSLIVLSILLVLKFVFFSNEGTHITIRNQTNEIIENLVFVSNDNEREFSISNIEPQTDISFKYDIGGFNENAVNLKHILEAGMIKNYNIIGYVYEFYSHIYIDIISINNAGELNIRVETLK</sequence>
<name>A0ABS6G301_9FIRM</name>
<dbReference type="EMBL" id="JAHLQK010000004">
    <property type="protein sequence ID" value="MBU5676865.1"/>
    <property type="molecule type" value="Genomic_DNA"/>
</dbReference>
<gene>
    <name evidence="2" type="ORF">KQI88_10590</name>
</gene>
<keyword evidence="3" id="KW-1185">Reference proteome</keyword>
<evidence type="ECO:0000313" key="3">
    <source>
        <dbReference type="Proteomes" id="UP000779508"/>
    </source>
</evidence>
<protein>
    <submittedName>
        <fullName evidence="2">Uncharacterized protein</fullName>
    </submittedName>
</protein>